<evidence type="ECO:0000256" key="1">
    <source>
        <dbReference type="ARBA" id="ARBA00022679"/>
    </source>
</evidence>
<dbReference type="Pfam" id="PF07714">
    <property type="entry name" value="PK_Tyr_Ser-Thr"/>
    <property type="match status" value="1"/>
</dbReference>
<dbReference type="InterPro" id="IPR051681">
    <property type="entry name" value="Ser/Thr_Kinases-Pseudokinases"/>
</dbReference>
<evidence type="ECO:0000259" key="5">
    <source>
        <dbReference type="PROSITE" id="PS50011"/>
    </source>
</evidence>
<dbReference type="PROSITE" id="PS50011">
    <property type="entry name" value="PROTEIN_KINASE_DOM"/>
    <property type="match status" value="1"/>
</dbReference>
<dbReference type="PANTHER" id="PTHR44329">
    <property type="entry name" value="SERINE/THREONINE-PROTEIN KINASE TNNI3K-RELATED"/>
    <property type="match status" value="1"/>
</dbReference>
<organism evidence="6 7">
    <name type="scientific">Gigaspora margarita</name>
    <dbReference type="NCBI Taxonomy" id="4874"/>
    <lineage>
        <taxon>Eukaryota</taxon>
        <taxon>Fungi</taxon>
        <taxon>Fungi incertae sedis</taxon>
        <taxon>Mucoromycota</taxon>
        <taxon>Glomeromycotina</taxon>
        <taxon>Glomeromycetes</taxon>
        <taxon>Diversisporales</taxon>
        <taxon>Gigasporaceae</taxon>
        <taxon>Gigaspora</taxon>
    </lineage>
</organism>
<keyword evidence="7" id="KW-1185">Reference proteome</keyword>
<name>A0ABN7WR77_GIGMA</name>
<evidence type="ECO:0000313" key="7">
    <source>
        <dbReference type="Proteomes" id="UP000789901"/>
    </source>
</evidence>
<protein>
    <submittedName>
        <fullName evidence="6">16155_t:CDS:1</fullName>
    </submittedName>
</protein>
<reference evidence="6 7" key="1">
    <citation type="submission" date="2021-06" db="EMBL/GenBank/DDBJ databases">
        <authorList>
            <person name="Kallberg Y."/>
            <person name="Tangrot J."/>
            <person name="Rosling A."/>
        </authorList>
    </citation>
    <scope>NUCLEOTIDE SEQUENCE [LARGE SCALE GENOMIC DNA]</scope>
    <source>
        <strain evidence="6 7">120-4 pot B 10/14</strain>
    </source>
</reference>
<dbReference type="InterPro" id="IPR008266">
    <property type="entry name" value="Tyr_kinase_AS"/>
</dbReference>
<proteinExistence type="predicted"/>
<dbReference type="InterPro" id="IPR011009">
    <property type="entry name" value="Kinase-like_dom_sf"/>
</dbReference>
<dbReference type="InterPro" id="IPR000719">
    <property type="entry name" value="Prot_kinase_dom"/>
</dbReference>
<dbReference type="Gene3D" id="1.10.510.10">
    <property type="entry name" value="Transferase(Phosphotransferase) domain 1"/>
    <property type="match status" value="1"/>
</dbReference>
<sequence length="371" mass="43438">MNIQPGDVPNINENDLKKPPAGLYEKDSVIRKYYNGFEVACKPIEDSSQNKVELAILGKLSLLSPNILKFYSLSYFDNNEYMIFEWAERGNLKELYKKYDIPWNRKIQIIHDICNGLIFLRGINILHHDIRCKNVFITKNLDPKLGNFQYARETNASTTSFSIQNQLEMFRWMAPKQIKKYKKYSNKKSYTFSCEMFSFRMLIWELCYERIPYKPLETEKVADYVLSGKREKLTSRKFDNANDVNIQKKFNEIINKGNRIDLMQLHSKLEKLAEHNPIALCALQLLENNKLDFAVANAQYRYAVSLINNFGNNPNINDEKRNEILHYLKLASNNKNNKVAYQLGNIYMNGALKTQQNKELGLIYLELASQY</sequence>
<dbReference type="SUPFAM" id="SSF56112">
    <property type="entry name" value="Protein kinase-like (PK-like)"/>
    <property type="match status" value="1"/>
</dbReference>
<dbReference type="Proteomes" id="UP000789901">
    <property type="component" value="Unassembled WGS sequence"/>
</dbReference>
<keyword evidence="3" id="KW-0418">Kinase</keyword>
<evidence type="ECO:0000256" key="2">
    <source>
        <dbReference type="ARBA" id="ARBA00022741"/>
    </source>
</evidence>
<keyword evidence="2" id="KW-0547">Nucleotide-binding</keyword>
<evidence type="ECO:0000256" key="3">
    <source>
        <dbReference type="ARBA" id="ARBA00022777"/>
    </source>
</evidence>
<keyword evidence="1" id="KW-0808">Transferase</keyword>
<comment type="caution">
    <text evidence="6">The sequence shown here is derived from an EMBL/GenBank/DDBJ whole genome shotgun (WGS) entry which is preliminary data.</text>
</comment>
<dbReference type="EMBL" id="CAJVQB010058565">
    <property type="protein sequence ID" value="CAG8838636.1"/>
    <property type="molecule type" value="Genomic_DNA"/>
</dbReference>
<dbReference type="PROSITE" id="PS00109">
    <property type="entry name" value="PROTEIN_KINASE_TYR"/>
    <property type="match status" value="1"/>
</dbReference>
<dbReference type="InterPro" id="IPR001245">
    <property type="entry name" value="Ser-Thr/Tyr_kinase_cat_dom"/>
</dbReference>
<feature type="domain" description="Protein kinase" evidence="5">
    <location>
        <begin position="1"/>
        <end position="278"/>
    </location>
</feature>
<gene>
    <name evidence="6" type="ORF">GMARGA_LOCUS34076</name>
</gene>
<evidence type="ECO:0000256" key="4">
    <source>
        <dbReference type="ARBA" id="ARBA00022840"/>
    </source>
</evidence>
<dbReference type="PANTHER" id="PTHR44329:SF288">
    <property type="entry name" value="MITOGEN-ACTIVATED PROTEIN KINASE KINASE KINASE 20"/>
    <property type="match status" value="1"/>
</dbReference>
<keyword evidence="4" id="KW-0067">ATP-binding</keyword>
<accession>A0ABN7WR77</accession>
<evidence type="ECO:0000313" key="6">
    <source>
        <dbReference type="EMBL" id="CAG8838636.1"/>
    </source>
</evidence>
<feature type="non-terminal residue" evidence="6">
    <location>
        <position position="371"/>
    </location>
</feature>